<evidence type="ECO:0000313" key="2">
    <source>
        <dbReference type="Proteomes" id="UP000032141"/>
    </source>
</evidence>
<dbReference type="EnsemblPlants" id="Bo1g003030.1">
    <property type="protein sequence ID" value="Bo1g003030.1"/>
    <property type="gene ID" value="Bo1g003030"/>
</dbReference>
<dbReference type="eggNOG" id="KOG2413">
    <property type="taxonomic scope" value="Eukaryota"/>
</dbReference>
<reference evidence="1" key="2">
    <citation type="submission" date="2015-03" db="UniProtKB">
        <authorList>
            <consortium name="EnsemblPlants"/>
        </authorList>
    </citation>
    <scope>IDENTIFICATION</scope>
</reference>
<dbReference type="AlphaFoldDB" id="A0A0D3A126"/>
<dbReference type="PANTHER" id="PTHR43763:SF12">
    <property type="entry name" value="AMINOPEPTIDASE P1"/>
    <property type="match status" value="1"/>
</dbReference>
<protein>
    <recommendedName>
        <fullName evidence="3">Creatinase N-terminal domain-containing protein</fullName>
    </recommendedName>
</protein>
<dbReference type="STRING" id="109376.A0A0D3A126"/>
<sequence length="90" mass="10184">MSPVVVHPLEFAGRSAFDKLEELRSKLKQESARGYVIAALDEVAWLYLLSRFSCSAFLYVDKKKVSTEASDYFKGLGVEVREYTDVISDL</sequence>
<keyword evidence="2" id="KW-1185">Reference proteome</keyword>
<organism evidence="1 2">
    <name type="scientific">Brassica oleracea var. oleracea</name>
    <dbReference type="NCBI Taxonomy" id="109376"/>
    <lineage>
        <taxon>Eukaryota</taxon>
        <taxon>Viridiplantae</taxon>
        <taxon>Streptophyta</taxon>
        <taxon>Embryophyta</taxon>
        <taxon>Tracheophyta</taxon>
        <taxon>Spermatophyta</taxon>
        <taxon>Magnoliopsida</taxon>
        <taxon>eudicotyledons</taxon>
        <taxon>Gunneridae</taxon>
        <taxon>Pentapetalae</taxon>
        <taxon>rosids</taxon>
        <taxon>malvids</taxon>
        <taxon>Brassicales</taxon>
        <taxon>Brassicaceae</taxon>
        <taxon>Brassiceae</taxon>
        <taxon>Brassica</taxon>
    </lineage>
</organism>
<dbReference type="Proteomes" id="UP000032141">
    <property type="component" value="Chromosome C1"/>
</dbReference>
<dbReference type="PANTHER" id="PTHR43763">
    <property type="entry name" value="XAA-PRO AMINOPEPTIDASE 1"/>
    <property type="match status" value="1"/>
</dbReference>
<dbReference type="Gramene" id="Bo1g003030.1">
    <property type="protein sequence ID" value="Bo1g003030.1"/>
    <property type="gene ID" value="Bo1g003030"/>
</dbReference>
<dbReference type="Pfam" id="PF16189">
    <property type="entry name" value="Creatinase_N_2"/>
    <property type="match status" value="1"/>
</dbReference>
<proteinExistence type="predicted"/>
<evidence type="ECO:0008006" key="3">
    <source>
        <dbReference type="Google" id="ProtNLM"/>
    </source>
</evidence>
<dbReference type="Gene3D" id="3.40.350.10">
    <property type="entry name" value="Creatinase/prolidase N-terminal domain"/>
    <property type="match status" value="2"/>
</dbReference>
<evidence type="ECO:0000313" key="1">
    <source>
        <dbReference type="EnsemblPlants" id="Bo1g003030.1"/>
    </source>
</evidence>
<name>A0A0D3A126_BRAOL</name>
<dbReference type="InterPro" id="IPR029149">
    <property type="entry name" value="Creatin/AminoP/Spt16_N"/>
</dbReference>
<reference evidence="1 2" key="1">
    <citation type="journal article" date="2014" name="Genome Biol.">
        <title>Transcriptome and methylome profiling reveals relics of genome dominance in the mesopolyploid Brassica oleracea.</title>
        <authorList>
            <person name="Parkin I.A."/>
            <person name="Koh C."/>
            <person name="Tang H."/>
            <person name="Robinson S.J."/>
            <person name="Kagale S."/>
            <person name="Clarke W.E."/>
            <person name="Town C.D."/>
            <person name="Nixon J."/>
            <person name="Krishnakumar V."/>
            <person name="Bidwell S.L."/>
            <person name="Denoeud F."/>
            <person name="Belcram H."/>
            <person name="Links M.G."/>
            <person name="Just J."/>
            <person name="Clarke C."/>
            <person name="Bender T."/>
            <person name="Huebert T."/>
            <person name="Mason A.S."/>
            <person name="Pires J.C."/>
            <person name="Barker G."/>
            <person name="Moore J."/>
            <person name="Walley P.G."/>
            <person name="Manoli S."/>
            <person name="Batley J."/>
            <person name="Edwards D."/>
            <person name="Nelson M.N."/>
            <person name="Wang X."/>
            <person name="Paterson A.H."/>
            <person name="King G."/>
            <person name="Bancroft I."/>
            <person name="Chalhoub B."/>
            <person name="Sharpe A.G."/>
        </authorList>
    </citation>
    <scope>NUCLEOTIDE SEQUENCE</scope>
    <source>
        <strain evidence="1 2">cv. TO1000</strain>
    </source>
</reference>
<dbReference type="HOGENOM" id="CLU_2443877_0_0_1"/>
<dbReference type="InterPro" id="IPR050422">
    <property type="entry name" value="X-Pro_aminopeptidase_P"/>
</dbReference>
<accession>A0A0D3A126</accession>